<accession>A0A4R2H5V3</accession>
<protein>
    <submittedName>
        <fullName evidence="2">Uncharacterized protein</fullName>
    </submittedName>
</protein>
<organism evidence="2 3">
    <name type="scientific">Kribbella steppae</name>
    <dbReference type="NCBI Taxonomy" id="2512223"/>
    <lineage>
        <taxon>Bacteria</taxon>
        <taxon>Bacillati</taxon>
        <taxon>Actinomycetota</taxon>
        <taxon>Actinomycetes</taxon>
        <taxon>Propionibacteriales</taxon>
        <taxon>Kribbellaceae</taxon>
        <taxon>Kribbella</taxon>
    </lineage>
</organism>
<feature type="region of interest" description="Disordered" evidence="1">
    <location>
        <begin position="306"/>
        <end position="331"/>
    </location>
</feature>
<reference evidence="2 3" key="1">
    <citation type="journal article" date="2015" name="Stand. Genomic Sci.">
        <title>Genomic Encyclopedia of Bacterial and Archaeal Type Strains, Phase III: the genomes of soil and plant-associated and newly described type strains.</title>
        <authorList>
            <person name="Whitman W.B."/>
            <person name="Woyke T."/>
            <person name="Klenk H.P."/>
            <person name="Zhou Y."/>
            <person name="Lilburn T.G."/>
            <person name="Beck B.J."/>
            <person name="De Vos P."/>
            <person name="Vandamme P."/>
            <person name="Eisen J.A."/>
            <person name="Garrity G."/>
            <person name="Hugenholtz P."/>
            <person name="Kyrpides N.C."/>
        </authorList>
    </citation>
    <scope>NUCLEOTIDE SEQUENCE [LARGE SCALE GENOMIC DNA]</scope>
    <source>
        <strain evidence="2 3">VKM Ac-2572</strain>
    </source>
</reference>
<name>A0A4R2H5V3_9ACTN</name>
<dbReference type="EMBL" id="SLWN01000011">
    <property type="protein sequence ID" value="TCO21195.1"/>
    <property type="molecule type" value="Genomic_DNA"/>
</dbReference>
<comment type="caution">
    <text evidence="2">The sequence shown here is derived from an EMBL/GenBank/DDBJ whole genome shotgun (WGS) entry which is preliminary data.</text>
</comment>
<sequence length="331" mass="35853">MAAADRLIAPESAVYREFVRLYRIARTLRSTPVDRWNGELYATDTAVWGSVSPLTGAVRLSAQLVLPHLTGKTSHHHPVEQAEALATVLHESTHAGMALKAPTEPNAVDSKHSLGLTEGVAEVRAIEDFQAFTWRAGYQDVVLPGPQYEGAFAATDRLLDQASGIFTSREDLTDELVAGPAATHFDRLAGGVVRNRLWDVVPHHPDHQRAVRAALIRPMLHDVWPQLPDQPTSIGERVALEIRMGLDAKVDEVRRYYRGGGWRPFEGEGFGQVAGRGRLEAGSAEADVAGGLRFLDAQAPADGAVALRPSLGLGARRTGPPSTPEPGRTRE</sequence>
<keyword evidence="3" id="KW-1185">Reference proteome</keyword>
<dbReference type="AlphaFoldDB" id="A0A4R2H5V3"/>
<gene>
    <name evidence="2" type="ORF">EV652_111102</name>
</gene>
<proteinExistence type="predicted"/>
<dbReference type="Proteomes" id="UP000294508">
    <property type="component" value="Unassembled WGS sequence"/>
</dbReference>
<evidence type="ECO:0000256" key="1">
    <source>
        <dbReference type="SAM" id="MobiDB-lite"/>
    </source>
</evidence>
<evidence type="ECO:0000313" key="2">
    <source>
        <dbReference type="EMBL" id="TCO21195.1"/>
    </source>
</evidence>
<dbReference type="RefSeq" id="WP_132212580.1">
    <property type="nucleotide sequence ID" value="NZ_SLWN01000011.1"/>
</dbReference>
<evidence type="ECO:0000313" key="3">
    <source>
        <dbReference type="Proteomes" id="UP000294508"/>
    </source>
</evidence>